<keyword evidence="3" id="KW-1185">Reference proteome</keyword>
<comment type="caution">
    <text evidence="2">The sequence shown here is derived from an EMBL/GenBank/DDBJ whole genome shotgun (WGS) entry which is preliminary data.</text>
</comment>
<accession>A0A2U1T3N0</accession>
<dbReference type="AlphaFoldDB" id="A0A2U1T3N0"/>
<name>A0A2U1T3N0_9MICO</name>
<evidence type="ECO:0000313" key="2">
    <source>
        <dbReference type="EMBL" id="PWB98484.1"/>
    </source>
</evidence>
<dbReference type="EMBL" id="QEEX01000001">
    <property type="protein sequence ID" value="PWB98484.1"/>
    <property type="molecule type" value="Genomic_DNA"/>
</dbReference>
<proteinExistence type="predicted"/>
<evidence type="ECO:0000313" key="3">
    <source>
        <dbReference type="Proteomes" id="UP000244978"/>
    </source>
</evidence>
<feature type="region of interest" description="Disordered" evidence="1">
    <location>
        <begin position="273"/>
        <end position="296"/>
    </location>
</feature>
<gene>
    <name evidence="2" type="ORF">DF220_06810</name>
</gene>
<reference evidence="3" key="1">
    <citation type="submission" date="2018-04" db="EMBL/GenBank/DDBJ databases">
        <authorList>
            <person name="Liu S."/>
            <person name="Wang Z."/>
            <person name="Li J."/>
        </authorList>
    </citation>
    <scope>NUCLEOTIDE SEQUENCE [LARGE SCALE GENOMIC DNA]</scope>
    <source>
        <strain evidence="3">S1194</strain>
    </source>
</reference>
<organism evidence="2 3">
    <name type="scientific">Homoserinimonas hongtaonis</name>
    <dbReference type="NCBI Taxonomy" id="2079791"/>
    <lineage>
        <taxon>Bacteria</taxon>
        <taxon>Bacillati</taxon>
        <taxon>Actinomycetota</taxon>
        <taxon>Actinomycetes</taxon>
        <taxon>Micrococcales</taxon>
        <taxon>Microbacteriaceae</taxon>
        <taxon>Homoserinimonas</taxon>
    </lineage>
</organism>
<sequence>MIAYNGYDSGLGNRVRVVLGAQSLAELEDRAFAYVWPTGRLFGPRFDQLWDFTAPVVSRAVSRGLARVFPYGDETLDWITDESRRRLLWQIRTGSPIALPAAARPWQERFRALRPTAEIADRVEQLFDERLRGVPYAGVMIRAHSVSHARTLAASPVEWFLAKLTEVRRHNPGVIFYISCDRPDVQEAVMAEIPGCVAQADKGDYNTTAGVISSIVDLYLLAASGYLIGPHFSSFVHLAEHLAGDRLTFETAVDRRSGPIDLDAAGLALDPLRPAQRFSSPSSAMRRSEPFDGSPS</sequence>
<dbReference type="Proteomes" id="UP000244978">
    <property type="component" value="Unassembled WGS sequence"/>
</dbReference>
<protein>
    <submittedName>
        <fullName evidence="2">Uncharacterized protein</fullName>
    </submittedName>
</protein>
<dbReference type="Gene3D" id="3.40.50.11350">
    <property type="match status" value="1"/>
</dbReference>
<evidence type="ECO:0000256" key="1">
    <source>
        <dbReference type="SAM" id="MobiDB-lite"/>
    </source>
</evidence>